<feature type="compositionally biased region" description="Low complexity" evidence="2">
    <location>
        <begin position="21"/>
        <end position="61"/>
    </location>
</feature>
<reference evidence="3" key="1">
    <citation type="submission" date="2020-04" db="EMBL/GenBank/DDBJ databases">
        <title>Genome Assembly and Annotation of Botryosphaeria dothidea sdau 11-99, a Latent Pathogen of Apple Fruit Ring Rot in China.</title>
        <authorList>
            <person name="Yu C."/>
            <person name="Diao Y."/>
            <person name="Lu Q."/>
            <person name="Zhao J."/>
            <person name="Cui S."/>
            <person name="Peng C."/>
            <person name="He B."/>
            <person name="Liu H."/>
        </authorList>
    </citation>
    <scope>NUCLEOTIDE SEQUENCE [LARGE SCALE GENOMIC DNA]</scope>
    <source>
        <strain evidence="3">Sdau11-99</strain>
    </source>
</reference>
<protein>
    <submittedName>
        <fullName evidence="3">Uncharacterized protein</fullName>
    </submittedName>
</protein>
<feature type="coiled-coil region" evidence="1">
    <location>
        <begin position="175"/>
        <end position="243"/>
    </location>
</feature>
<accession>A0A8H4NB14</accession>
<dbReference type="AlphaFoldDB" id="A0A8H4NB14"/>
<evidence type="ECO:0000256" key="1">
    <source>
        <dbReference type="SAM" id="Coils"/>
    </source>
</evidence>
<evidence type="ECO:0000256" key="2">
    <source>
        <dbReference type="SAM" id="MobiDB-lite"/>
    </source>
</evidence>
<feature type="compositionally biased region" description="Polar residues" evidence="2">
    <location>
        <begin position="128"/>
        <end position="142"/>
    </location>
</feature>
<organism evidence="3 4">
    <name type="scientific">Botryosphaeria dothidea</name>
    <dbReference type="NCBI Taxonomy" id="55169"/>
    <lineage>
        <taxon>Eukaryota</taxon>
        <taxon>Fungi</taxon>
        <taxon>Dikarya</taxon>
        <taxon>Ascomycota</taxon>
        <taxon>Pezizomycotina</taxon>
        <taxon>Dothideomycetes</taxon>
        <taxon>Dothideomycetes incertae sedis</taxon>
        <taxon>Botryosphaeriales</taxon>
        <taxon>Botryosphaeriaceae</taxon>
        <taxon>Botryosphaeria</taxon>
    </lineage>
</organism>
<name>A0A8H4NB14_9PEZI</name>
<dbReference type="EMBL" id="WWBZ02000001">
    <property type="protein sequence ID" value="KAF4313918.1"/>
    <property type="molecule type" value="Genomic_DNA"/>
</dbReference>
<proteinExistence type="predicted"/>
<dbReference type="Proteomes" id="UP000572817">
    <property type="component" value="Unassembled WGS sequence"/>
</dbReference>
<feature type="region of interest" description="Disordered" evidence="2">
    <location>
        <begin position="1"/>
        <end position="89"/>
    </location>
</feature>
<evidence type="ECO:0000313" key="4">
    <source>
        <dbReference type="Proteomes" id="UP000572817"/>
    </source>
</evidence>
<comment type="caution">
    <text evidence="3">The sequence shown here is derived from an EMBL/GenBank/DDBJ whole genome shotgun (WGS) entry which is preliminary data.</text>
</comment>
<keyword evidence="1" id="KW-0175">Coiled coil</keyword>
<gene>
    <name evidence="3" type="ORF">GTA08_BOTSDO00465</name>
</gene>
<dbReference type="OrthoDB" id="10635393at2759"/>
<feature type="region of interest" description="Disordered" evidence="2">
    <location>
        <begin position="128"/>
        <end position="167"/>
    </location>
</feature>
<evidence type="ECO:0000313" key="3">
    <source>
        <dbReference type="EMBL" id="KAF4313918.1"/>
    </source>
</evidence>
<feature type="compositionally biased region" description="Low complexity" evidence="2">
    <location>
        <begin position="143"/>
        <end position="166"/>
    </location>
</feature>
<sequence>MKDDPSVPSSHTDGLEAFPQAKPSAQPSTPSTTTSRSASIASNSTTASASTAATSIVAALAQDKPATLPTRATTERRRRSNPNQLPSTMMTHDTAVRRVHDLEAALSTARTQQHRLAVELEKLRMQQTAQQGSRRTSLPGTNIPSIFSRSPSISTDGGSTVSGSGDQEWGITDLMAEAARNCERMEDRLAFQRQIVSLRDKIYAQAEELNERKRERKEWKEEREELIRELKKKDERIKGLEKTGIQG</sequence>
<keyword evidence="4" id="KW-1185">Reference proteome</keyword>